<keyword evidence="2" id="KW-1185">Reference proteome</keyword>
<proteinExistence type="predicted"/>
<organism evidence="1 2">
    <name type="scientific">Ralstonia chuxiongensis</name>
    <dbReference type="NCBI Taxonomy" id="2957504"/>
    <lineage>
        <taxon>Bacteria</taxon>
        <taxon>Pseudomonadati</taxon>
        <taxon>Pseudomonadota</taxon>
        <taxon>Betaproteobacteria</taxon>
        <taxon>Burkholderiales</taxon>
        <taxon>Burkholderiaceae</taxon>
        <taxon>Ralstonia</taxon>
    </lineage>
</organism>
<accession>A0AA41WZN9</accession>
<reference evidence="2" key="1">
    <citation type="journal article" date="2023" name="Front. Microbiol.">
        <title>Ralstonia chuxiongensis sp. nov., Ralstonia mojiangensis sp. nov., and Ralstonia soli sp. nov., isolated from tobacco fields, are three novel species in the family Burkholderiaceae.</title>
        <authorList>
            <person name="Lu C.H."/>
            <person name="Zhang Y.Y."/>
            <person name="Jiang N."/>
            <person name="Chen W."/>
            <person name="Shao X."/>
            <person name="Zhao Z.M."/>
            <person name="Lu W.L."/>
            <person name="Hu X."/>
            <person name="Xi Y.X."/>
            <person name="Zou S.Y."/>
            <person name="Wei Q.J."/>
            <person name="Lin Z.L."/>
            <person name="Gong L."/>
            <person name="Gai X.T."/>
            <person name="Zhang L.Q."/>
            <person name="Li J.Y."/>
            <person name="Jin Y."/>
            <person name="Xia Z.Y."/>
        </authorList>
    </citation>
    <scope>NUCLEOTIDE SEQUENCE [LARGE SCALE GENOMIC DNA]</scope>
    <source>
        <strain evidence="2">21YRMH01-3</strain>
    </source>
</reference>
<sequence>MMPTIRMPAVEPRWHLLPTGLRIRQRGLLRRSLAVGMVSTLLGMGAAHAEPLAGRVVTLGQTRIVLPEAEGLRDVTDEPRGAAMGAAVIEPQAQLLAFQVRPEDSRSGFLIIKTARDMAAQDISAAQFAGYTAYMRSVAQHQRHYDDVADTANQQFAAQRPAVEAAAGHRLGATSFAPSLLIANEHDDDQDYGTTVATRVDTVIDGRADHWTDLMCSHLLRVRARVLILQWHARLAQAGDIDRLRAACRGYVSALLAANPPQEAAPVPASQALAPSP</sequence>
<comment type="caution">
    <text evidence="1">The sequence shown here is derived from an EMBL/GenBank/DDBJ whole genome shotgun (WGS) entry which is preliminary data.</text>
</comment>
<dbReference type="AlphaFoldDB" id="A0AA41WZN9"/>
<protein>
    <submittedName>
        <fullName evidence="1">Uncharacterized protein</fullName>
    </submittedName>
</protein>
<gene>
    <name evidence="1" type="ORF">NKG59_26175</name>
</gene>
<dbReference type="EMBL" id="JAMYWC010000015">
    <property type="protein sequence ID" value="MCP1175869.1"/>
    <property type="molecule type" value="Genomic_DNA"/>
</dbReference>
<evidence type="ECO:0000313" key="1">
    <source>
        <dbReference type="EMBL" id="MCP1175869.1"/>
    </source>
</evidence>
<dbReference type="RefSeq" id="WP_253543156.1">
    <property type="nucleotide sequence ID" value="NZ_JAMYWC010000015.1"/>
</dbReference>
<name>A0AA41WZN9_9RALS</name>
<evidence type="ECO:0000313" key="2">
    <source>
        <dbReference type="Proteomes" id="UP001162793"/>
    </source>
</evidence>
<dbReference type="Proteomes" id="UP001162793">
    <property type="component" value="Unassembled WGS sequence"/>
</dbReference>